<evidence type="ECO:0000256" key="1">
    <source>
        <dbReference type="ARBA" id="ARBA00003907"/>
    </source>
</evidence>
<dbReference type="InterPro" id="IPR007213">
    <property type="entry name" value="Ppm1/Ppm2/Tcmp"/>
</dbReference>
<dbReference type="EMBL" id="JBHTIW010000036">
    <property type="protein sequence ID" value="MFD0923550.1"/>
    <property type="molecule type" value="Genomic_DNA"/>
</dbReference>
<keyword evidence="4" id="KW-0808">Transferase</keyword>
<comment type="similarity">
    <text evidence="2 6">Belongs to the UPF0677 family.</text>
</comment>
<evidence type="ECO:0000256" key="2">
    <source>
        <dbReference type="ARBA" id="ARBA00008138"/>
    </source>
</evidence>
<dbReference type="RefSeq" id="WP_345600673.1">
    <property type="nucleotide sequence ID" value="NZ_BAABLT010000012.1"/>
</dbReference>
<accession>A0ABW3G226</accession>
<dbReference type="PANTHER" id="PTHR43619:SF2">
    <property type="entry name" value="S-ADENOSYL-L-METHIONINE-DEPENDENT METHYLTRANSFERASES SUPERFAMILY PROTEIN"/>
    <property type="match status" value="1"/>
</dbReference>
<dbReference type="GO" id="GO:0032259">
    <property type="term" value="P:methylation"/>
    <property type="evidence" value="ECO:0007669"/>
    <property type="project" value="UniProtKB-KW"/>
</dbReference>
<keyword evidence="8" id="KW-1185">Reference proteome</keyword>
<evidence type="ECO:0000256" key="3">
    <source>
        <dbReference type="ARBA" id="ARBA00022603"/>
    </source>
</evidence>
<evidence type="ECO:0000256" key="4">
    <source>
        <dbReference type="ARBA" id="ARBA00022679"/>
    </source>
</evidence>
<dbReference type="PANTHER" id="PTHR43619">
    <property type="entry name" value="S-ADENOSYL-L-METHIONINE-DEPENDENT METHYLTRANSFERASE YKTD-RELATED"/>
    <property type="match status" value="1"/>
</dbReference>
<proteinExistence type="inferred from homology"/>
<evidence type="ECO:0000256" key="6">
    <source>
        <dbReference type="RuleBase" id="RU362030"/>
    </source>
</evidence>
<dbReference type="InterPro" id="IPR029063">
    <property type="entry name" value="SAM-dependent_MTases_sf"/>
</dbReference>
<dbReference type="Proteomes" id="UP001597018">
    <property type="component" value="Unassembled WGS sequence"/>
</dbReference>
<evidence type="ECO:0000313" key="8">
    <source>
        <dbReference type="Proteomes" id="UP001597018"/>
    </source>
</evidence>
<sequence>MASTADQWDIVSSVGLTALGVAAARALEGHRADALVRDEFAERFVTAARPPVPMPTRPEEGLPDWWRWLADFLAVRSRFFDEYFAEATGAGITQVVVLAAGLDARAHRLDWPAGCEVFEVDQPAVLRFKDEVFDEAGAVPACTRHVVAADLREDWVGALHAAGFDPERPTAWLVEGLLTYLPASADERLFTEIDRLSAPGSRVGVEYVADVEAVLADPRFQAASREYGMDVRELWSREPRRPVAERLRALGWDVRAETVADAADRYGRVLDEAPRVLFGDPVVLLTGTRLRACR</sequence>
<dbReference type="Pfam" id="PF04072">
    <property type="entry name" value="LCM"/>
    <property type="match status" value="1"/>
</dbReference>
<gene>
    <name evidence="7" type="ORF">ACFQ16_27730</name>
</gene>
<keyword evidence="5 6" id="KW-0949">S-adenosyl-L-methionine</keyword>
<organism evidence="7 8">
    <name type="scientific">Saccharopolyspora rosea</name>
    <dbReference type="NCBI Taxonomy" id="524884"/>
    <lineage>
        <taxon>Bacteria</taxon>
        <taxon>Bacillati</taxon>
        <taxon>Actinomycetota</taxon>
        <taxon>Actinomycetes</taxon>
        <taxon>Pseudonocardiales</taxon>
        <taxon>Pseudonocardiaceae</taxon>
        <taxon>Saccharopolyspora</taxon>
    </lineage>
</organism>
<comment type="caution">
    <text evidence="7">The sequence shown here is derived from an EMBL/GenBank/DDBJ whole genome shotgun (WGS) entry which is preliminary data.</text>
</comment>
<dbReference type="InterPro" id="IPR011610">
    <property type="entry name" value="SAM_mthyl_Trfase_ML2640-like"/>
</dbReference>
<comment type="function">
    <text evidence="1 6">Exhibits S-adenosyl-L-methionine-dependent methyltransferase activity.</text>
</comment>
<protein>
    <recommendedName>
        <fullName evidence="6">S-adenosyl-L-methionine-dependent methyltransferase</fullName>
        <ecNumber evidence="6">2.1.1.-</ecNumber>
    </recommendedName>
</protein>
<dbReference type="NCBIfam" id="TIGR00027">
    <property type="entry name" value="mthyl_TIGR00027"/>
    <property type="match status" value="1"/>
</dbReference>
<dbReference type="Gene3D" id="3.40.50.150">
    <property type="entry name" value="Vaccinia Virus protein VP39"/>
    <property type="match status" value="1"/>
</dbReference>
<dbReference type="SUPFAM" id="SSF53335">
    <property type="entry name" value="S-adenosyl-L-methionine-dependent methyltransferases"/>
    <property type="match status" value="1"/>
</dbReference>
<reference evidence="8" key="1">
    <citation type="journal article" date="2019" name="Int. J. Syst. Evol. Microbiol.">
        <title>The Global Catalogue of Microorganisms (GCM) 10K type strain sequencing project: providing services to taxonomists for standard genome sequencing and annotation.</title>
        <authorList>
            <consortium name="The Broad Institute Genomics Platform"/>
            <consortium name="The Broad Institute Genome Sequencing Center for Infectious Disease"/>
            <person name="Wu L."/>
            <person name="Ma J."/>
        </authorList>
    </citation>
    <scope>NUCLEOTIDE SEQUENCE [LARGE SCALE GENOMIC DNA]</scope>
    <source>
        <strain evidence="8">CCUG 56401</strain>
    </source>
</reference>
<dbReference type="GO" id="GO:0008168">
    <property type="term" value="F:methyltransferase activity"/>
    <property type="evidence" value="ECO:0007669"/>
    <property type="project" value="UniProtKB-KW"/>
</dbReference>
<keyword evidence="3 6" id="KW-0489">Methyltransferase</keyword>
<dbReference type="EC" id="2.1.1.-" evidence="6"/>
<evidence type="ECO:0000256" key="5">
    <source>
        <dbReference type="ARBA" id="ARBA00022691"/>
    </source>
</evidence>
<evidence type="ECO:0000313" key="7">
    <source>
        <dbReference type="EMBL" id="MFD0923550.1"/>
    </source>
</evidence>
<name>A0ABW3G226_9PSEU</name>